<dbReference type="SUPFAM" id="SSF54117">
    <property type="entry name" value="Interleukin 8-like chemokines"/>
    <property type="match status" value="1"/>
</dbReference>
<dbReference type="Proteomes" id="UP000472265">
    <property type="component" value="Chromosome 4"/>
</dbReference>
<reference evidence="4" key="2">
    <citation type="submission" date="2025-08" db="UniProtKB">
        <authorList>
            <consortium name="Ensembl"/>
        </authorList>
    </citation>
    <scope>IDENTIFICATION</scope>
</reference>
<evidence type="ECO:0000313" key="5">
    <source>
        <dbReference type="Proteomes" id="UP000472265"/>
    </source>
</evidence>
<gene>
    <name evidence="4" type="primary">LOC115579906</name>
</gene>
<feature type="signal peptide" evidence="2">
    <location>
        <begin position="1"/>
        <end position="21"/>
    </location>
</feature>
<feature type="chain" id="PRO_5025340194" description="Chemokine interleukin-8-like domain-containing protein" evidence="2">
    <location>
        <begin position="22"/>
        <end position="124"/>
    </location>
</feature>
<dbReference type="GO" id="GO:0006955">
    <property type="term" value="P:immune response"/>
    <property type="evidence" value="ECO:0007669"/>
    <property type="project" value="InterPro"/>
</dbReference>
<name>A0A671X5L5_SPAAU</name>
<reference evidence="4" key="1">
    <citation type="submission" date="2021-04" db="EMBL/GenBank/DDBJ databases">
        <authorList>
            <consortium name="Wellcome Sanger Institute Data Sharing"/>
        </authorList>
    </citation>
    <scope>NUCLEOTIDE SEQUENCE [LARGE SCALE GENOMIC DNA]</scope>
</reference>
<dbReference type="Pfam" id="PF00048">
    <property type="entry name" value="IL8"/>
    <property type="match status" value="1"/>
</dbReference>
<dbReference type="FunCoup" id="A0A671X5L5">
    <property type="interactions" value="109"/>
</dbReference>
<keyword evidence="1" id="KW-0202">Cytokine</keyword>
<dbReference type="AlphaFoldDB" id="A0A671X5L5"/>
<sequence length="124" mass="13977">MKTLLTFALLALIGLLHQNSAFPHIMELLIDTHCCPNVTRLAVPRGMIQNVVRSHSSCPVTSIVVTTVCEKQICLDGNWNWAKKVLRDFEKSTANKKSPSAPFNTSLCRNVIMKLQIYVSELHW</sequence>
<feature type="domain" description="Chemokine interleukin-8-like" evidence="3">
    <location>
        <begin position="31"/>
        <end position="89"/>
    </location>
</feature>
<protein>
    <recommendedName>
        <fullName evidence="3">Chemokine interleukin-8-like domain-containing protein</fullName>
    </recommendedName>
</protein>
<dbReference type="SMART" id="SM00199">
    <property type="entry name" value="SCY"/>
    <property type="match status" value="1"/>
</dbReference>
<keyword evidence="5" id="KW-1185">Reference proteome</keyword>
<keyword evidence="2" id="KW-0732">Signal</keyword>
<dbReference type="InterPro" id="IPR001811">
    <property type="entry name" value="Chemokine_IL8-like_dom"/>
</dbReference>
<dbReference type="InterPro" id="IPR036048">
    <property type="entry name" value="Interleukin_8-like_sf"/>
</dbReference>
<reference evidence="4" key="3">
    <citation type="submission" date="2025-09" db="UniProtKB">
        <authorList>
            <consortium name="Ensembl"/>
        </authorList>
    </citation>
    <scope>IDENTIFICATION</scope>
</reference>
<evidence type="ECO:0000259" key="3">
    <source>
        <dbReference type="SMART" id="SM00199"/>
    </source>
</evidence>
<dbReference type="InParanoid" id="A0A671X5L5"/>
<dbReference type="Gene3D" id="2.40.50.40">
    <property type="match status" value="1"/>
</dbReference>
<evidence type="ECO:0000313" key="4">
    <source>
        <dbReference type="Ensembl" id="ENSSAUP00010046298.1"/>
    </source>
</evidence>
<evidence type="ECO:0000256" key="2">
    <source>
        <dbReference type="SAM" id="SignalP"/>
    </source>
</evidence>
<dbReference type="GO" id="GO:0005615">
    <property type="term" value="C:extracellular space"/>
    <property type="evidence" value="ECO:0007669"/>
    <property type="project" value="UniProtKB-KW"/>
</dbReference>
<dbReference type="Ensembl" id="ENSSAUT00010048664.1">
    <property type="protein sequence ID" value="ENSSAUP00010046298.1"/>
    <property type="gene ID" value="ENSSAUG00010019302.1"/>
</dbReference>
<dbReference type="GO" id="GO:0008009">
    <property type="term" value="F:chemokine activity"/>
    <property type="evidence" value="ECO:0007669"/>
    <property type="project" value="InterPro"/>
</dbReference>
<proteinExistence type="predicted"/>
<evidence type="ECO:0000256" key="1">
    <source>
        <dbReference type="ARBA" id="ARBA00022514"/>
    </source>
</evidence>
<dbReference type="OMA" id="NKKFCID"/>
<organism evidence="4 5">
    <name type="scientific">Sparus aurata</name>
    <name type="common">Gilthead sea bream</name>
    <dbReference type="NCBI Taxonomy" id="8175"/>
    <lineage>
        <taxon>Eukaryota</taxon>
        <taxon>Metazoa</taxon>
        <taxon>Chordata</taxon>
        <taxon>Craniata</taxon>
        <taxon>Vertebrata</taxon>
        <taxon>Euteleostomi</taxon>
        <taxon>Actinopterygii</taxon>
        <taxon>Neopterygii</taxon>
        <taxon>Teleostei</taxon>
        <taxon>Neoteleostei</taxon>
        <taxon>Acanthomorphata</taxon>
        <taxon>Eupercaria</taxon>
        <taxon>Spariformes</taxon>
        <taxon>Sparidae</taxon>
        <taxon>Sparus</taxon>
    </lineage>
</organism>
<accession>A0A671X5L5</accession>
<dbReference type="GeneTree" id="ENSGT01030000235215"/>